<protein>
    <recommendedName>
        <fullName evidence="9">TATA-box-binding protein</fullName>
    </recommendedName>
</protein>
<dbReference type="GO" id="GO:0003677">
    <property type="term" value="F:DNA binding"/>
    <property type="evidence" value="ECO:0007669"/>
    <property type="project" value="UniProtKB-KW"/>
</dbReference>
<evidence type="ECO:0000256" key="2">
    <source>
        <dbReference type="ARBA" id="ARBA00005560"/>
    </source>
</evidence>
<evidence type="ECO:0000256" key="3">
    <source>
        <dbReference type="ARBA" id="ARBA00023125"/>
    </source>
</evidence>
<dbReference type="InterPro" id="IPR033710">
    <property type="entry name" value="TBP_eukaryotic"/>
</dbReference>
<keyword evidence="8" id="KW-1185">Reference proteome</keyword>
<dbReference type="HAMAP" id="MF_00408">
    <property type="entry name" value="TATA_bind_prot_arch"/>
    <property type="match status" value="1"/>
</dbReference>
<gene>
    <name evidence="6" type="ORF">GH714_000059</name>
    <name evidence="7" type="ORF">GH714_000067</name>
</gene>
<dbReference type="Pfam" id="PF00352">
    <property type="entry name" value="TBP"/>
    <property type="match status" value="2"/>
</dbReference>
<comment type="caution">
    <text evidence="6">The sequence shown here is derived from an EMBL/GenBank/DDBJ whole genome shotgun (WGS) entry which is preliminary data.</text>
</comment>
<evidence type="ECO:0000313" key="7">
    <source>
        <dbReference type="EMBL" id="KAF2285330.1"/>
    </source>
</evidence>
<dbReference type="EMBL" id="JAAGAX010000017">
    <property type="protein sequence ID" value="KAF2285329.1"/>
    <property type="molecule type" value="Genomic_DNA"/>
</dbReference>
<evidence type="ECO:0000256" key="4">
    <source>
        <dbReference type="ARBA" id="ARBA00023163"/>
    </source>
</evidence>
<keyword evidence="4" id="KW-0804">Transcription</keyword>
<reference evidence="6 8" key="1">
    <citation type="journal article" date="2020" name="Mol. Plant">
        <title>The Chromosome-Based Rubber Tree Genome Provides New Insights into Spurge Genome Evolution and Rubber Biosynthesis.</title>
        <authorList>
            <person name="Liu J."/>
            <person name="Shi C."/>
            <person name="Shi C.C."/>
            <person name="Li W."/>
            <person name="Zhang Q.J."/>
            <person name="Zhang Y."/>
            <person name="Li K."/>
            <person name="Lu H.F."/>
            <person name="Shi C."/>
            <person name="Zhu S.T."/>
            <person name="Xiao Z.Y."/>
            <person name="Nan H."/>
            <person name="Yue Y."/>
            <person name="Zhu X.G."/>
            <person name="Wu Y."/>
            <person name="Hong X.N."/>
            <person name="Fan G.Y."/>
            <person name="Tong Y."/>
            <person name="Zhang D."/>
            <person name="Mao C.L."/>
            <person name="Liu Y.L."/>
            <person name="Hao S.J."/>
            <person name="Liu W.Q."/>
            <person name="Lv M.Q."/>
            <person name="Zhang H.B."/>
            <person name="Liu Y."/>
            <person name="Hu-Tang G.R."/>
            <person name="Wang J.P."/>
            <person name="Wang J.H."/>
            <person name="Sun Y.H."/>
            <person name="Ni S.B."/>
            <person name="Chen W.B."/>
            <person name="Zhang X.C."/>
            <person name="Jiao Y.N."/>
            <person name="Eichler E.E."/>
            <person name="Li G.H."/>
            <person name="Liu X."/>
            <person name="Gao L.Z."/>
        </authorList>
    </citation>
    <scope>NUCLEOTIDE SEQUENCE [LARGE SCALE GENOMIC DNA]</scope>
    <source>
        <strain evidence="8">cv. GT1</strain>
        <tissue evidence="6">Leaf</tissue>
    </source>
</reference>
<dbReference type="PANTHER" id="PTHR10126">
    <property type="entry name" value="TATA-BOX BINDING PROTEIN"/>
    <property type="match status" value="1"/>
</dbReference>
<dbReference type="GO" id="GO:0005634">
    <property type="term" value="C:nucleus"/>
    <property type="evidence" value="ECO:0007669"/>
    <property type="project" value="UniProtKB-SubCell"/>
</dbReference>
<dbReference type="CDD" id="cd04516">
    <property type="entry name" value="TBP_eukaryotes"/>
    <property type="match status" value="1"/>
</dbReference>
<dbReference type="FunFam" id="3.30.310.10:FF:000001">
    <property type="entry name" value="TATA-box-binding protein 2"/>
    <property type="match status" value="1"/>
</dbReference>
<evidence type="ECO:0000256" key="5">
    <source>
        <dbReference type="ARBA" id="ARBA00023242"/>
    </source>
</evidence>
<dbReference type="Proteomes" id="UP000467840">
    <property type="component" value="Chromosome 3"/>
</dbReference>
<accession>A0A6A6KCV4</accession>
<dbReference type="EMBL" id="JAAGAX010000017">
    <property type="protein sequence ID" value="KAF2285330.1"/>
    <property type="molecule type" value="Genomic_DNA"/>
</dbReference>
<dbReference type="FunFam" id="3.30.310.10:FF:000002">
    <property type="entry name" value="TATA-box-binding protein 2"/>
    <property type="match status" value="1"/>
</dbReference>
<dbReference type="InterPro" id="IPR012295">
    <property type="entry name" value="TBP_dom_sf"/>
</dbReference>
<keyword evidence="5" id="KW-0539">Nucleus</keyword>
<dbReference type="SUPFAM" id="SSF55945">
    <property type="entry name" value="TATA-box binding protein-like"/>
    <property type="match status" value="2"/>
</dbReference>
<organism evidence="6 8">
    <name type="scientific">Hevea brasiliensis</name>
    <name type="common">Para rubber tree</name>
    <name type="synonym">Siphonia brasiliensis</name>
    <dbReference type="NCBI Taxonomy" id="3981"/>
    <lineage>
        <taxon>Eukaryota</taxon>
        <taxon>Viridiplantae</taxon>
        <taxon>Streptophyta</taxon>
        <taxon>Embryophyta</taxon>
        <taxon>Tracheophyta</taxon>
        <taxon>Spermatophyta</taxon>
        <taxon>Magnoliopsida</taxon>
        <taxon>eudicotyledons</taxon>
        <taxon>Gunneridae</taxon>
        <taxon>Pentapetalae</taxon>
        <taxon>rosids</taxon>
        <taxon>fabids</taxon>
        <taxon>Malpighiales</taxon>
        <taxon>Euphorbiaceae</taxon>
        <taxon>Crotonoideae</taxon>
        <taxon>Micrandreae</taxon>
        <taxon>Hevea</taxon>
    </lineage>
</organism>
<keyword evidence="3" id="KW-0238">DNA-binding</keyword>
<evidence type="ECO:0000313" key="8">
    <source>
        <dbReference type="Proteomes" id="UP000467840"/>
    </source>
</evidence>
<sequence>MAARRNNPSGIVPTIQNIVSTVDLDCVLDLNHIALHSRNSEYFPKRFSAVIMRIKDPKTTALIFASGKMVCTGAKTEAQSKLAARKFARIIQKLGFPAKFRDFRIQNIVASCDVQFTIRLEKFACTSHGAFSTYEPELFPGLIYRMKQPKLVLLIFVSGNVVIAGAKKRDDFYTAFDNIYPVLAEFKNQKQGTICIFAVFQATAYNLKASHYTKPISKIPLPMEKQAIEVYT</sequence>
<evidence type="ECO:0000313" key="6">
    <source>
        <dbReference type="EMBL" id="KAF2285329.1"/>
    </source>
</evidence>
<dbReference type="Gene3D" id="3.30.310.10">
    <property type="entry name" value="TATA-Binding Protein"/>
    <property type="match status" value="2"/>
</dbReference>
<proteinExistence type="inferred from homology"/>
<dbReference type="InterPro" id="IPR000814">
    <property type="entry name" value="TBP"/>
</dbReference>
<comment type="subcellular location">
    <subcellularLocation>
        <location evidence="1">Nucleus</location>
    </subcellularLocation>
</comment>
<dbReference type="AlphaFoldDB" id="A0A6A6KCV4"/>
<comment type="similarity">
    <text evidence="2">Belongs to the TBP family.</text>
</comment>
<evidence type="ECO:0008006" key="9">
    <source>
        <dbReference type="Google" id="ProtNLM"/>
    </source>
</evidence>
<name>A0A6A6KCV4_HEVBR</name>
<evidence type="ECO:0000256" key="1">
    <source>
        <dbReference type="ARBA" id="ARBA00004123"/>
    </source>
</evidence>
<dbReference type="PRINTS" id="PR00686">
    <property type="entry name" value="TIFACTORIID"/>
</dbReference>
<dbReference type="GO" id="GO:0006352">
    <property type="term" value="P:DNA-templated transcription initiation"/>
    <property type="evidence" value="ECO:0007669"/>
    <property type="project" value="InterPro"/>
</dbReference>